<evidence type="ECO:0000313" key="3">
    <source>
        <dbReference type="Proteomes" id="UP001165121"/>
    </source>
</evidence>
<evidence type="ECO:0000256" key="1">
    <source>
        <dbReference type="SAM" id="MobiDB-lite"/>
    </source>
</evidence>
<reference evidence="2" key="1">
    <citation type="submission" date="2023-04" db="EMBL/GenBank/DDBJ databases">
        <title>Phytophthora fragariaefolia NBRC 109709.</title>
        <authorList>
            <person name="Ichikawa N."/>
            <person name="Sato H."/>
            <person name="Tonouchi N."/>
        </authorList>
    </citation>
    <scope>NUCLEOTIDE SEQUENCE</scope>
    <source>
        <strain evidence="2">NBRC 109709</strain>
    </source>
</reference>
<dbReference type="AlphaFoldDB" id="A0A9W6YA77"/>
<keyword evidence="3" id="KW-1185">Reference proteome</keyword>
<sequence>MIGRYEFNLPPKMISEQQWIDYFKQALSPSHIDHATVDEAMKKLRMETRWPEPESRMMNLQADMEAILDEFNLTDVAFANQQLCLVKYIADALAPPSFKAVIATKLTLRENKTFKNEVVPLCSWVTKLMKEFMTWEHAAQAATGHASSSQQQGGRRGNNGGRGGEGARGANGGRGASAGVSNSGRNNGAGSPPTVDVAVGRRKGRQQLALSFLTLELTPHWSPEASSRLDQTGRSVQVSRVDGVKLSPVGERVVDVSRIATFKEVVLTTSAWPLVLRNLAGYVEDENHSLDLTVGRPIMKFLGYSTDNLLVDARSNKPEWNLGGSTLEKKAKPS</sequence>
<feature type="region of interest" description="Disordered" evidence="1">
    <location>
        <begin position="141"/>
        <end position="197"/>
    </location>
</feature>
<gene>
    <name evidence="2" type="ORF">Pfra01_002477900</name>
</gene>
<feature type="compositionally biased region" description="Low complexity" evidence="1">
    <location>
        <begin position="177"/>
        <end position="190"/>
    </location>
</feature>
<feature type="compositionally biased region" description="Low complexity" evidence="1">
    <location>
        <begin position="141"/>
        <end position="153"/>
    </location>
</feature>
<feature type="compositionally biased region" description="Gly residues" evidence="1">
    <location>
        <begin position="154"/>
        <end position="176"/>
    </location>
</feature>
<organism evidence="2 3">
    <name type="scientific">Phytophthora fragariaefolia</name>
    <dbReference type="NCBI Taxonomy" id="1490495"/>
    <lineage>
        <taxon>Eukaryota</taxon>
        <taxon>Sar</taxon>
        <taxon>Stramenopiles</taxon>
        <taxon>Oomycota</taxon>
        <taxon>Peronosporomycetes</taxon>
        <taxon>Peronosporales</taxon>
        <taxon>Peronosporaceae</taxon>
        <taxon>Phytophthora</taxon>
    </lineage>
</organism>
<dbReference type="Proteomes" id="UP001165121">
    <property type="component" value="Unassembled WGS sequence"/>
</dbReference>
<accession>A0A9W6YA77</accession>
<comment type="caution">
    <text evidence="2">The sequence shown here is derived from an EMBL/GenBank/DDBJ whole genome shotgun (WGS) entry which is preliminary data.</text>
</comment>
<dbReference type="EMBL" id="BSXT01004424">
    <property type="protein sequence ID" value="GMF57840.1"/>
    <property type="molecule type" value="Genomic_DNA"/>
</dbReference>
<proteinExistence type="predicted"/>
<name>A0A9W6YA77_9STRA</name>
<protein>
    <submittedName>
        <fullName evidence="2">Unnamed protein product</fullName>
    </submittedName>
</protein>
<dbReference type="OrthoDB" id="126293at2759"/>
<evidence type="ECO:0000313" key="2">
    <source>
        <dbReference type="EMBL" id="GMF57840.1"/>
    </source>
</evidence>